<evidence type="ECO:0000256" key="1">
    <source>
        <dbReference type="ARBA" id="ARBA00022679"/>
    </source>
</evidence>
<keyword evidence="4" id="KW-0067">ATP-binding</keyword>
<dbReference type="PROSITE" id="PS50011">
    <property type="entry name" value="PROTEIN_KINASE_DOM"/>
    <property type="match status" value="1"/>
</dbReference>
<evidence type="ECO:0000313" key="7">
    <source>
        <dbReference type="Proteomes" id="UP000001514"/>
    </source>
</evidence>
<dbReference type="EMBL" id="GL377577">
    <property type="protein sequence ID" value="EFJ29477.1"/>
    <property type="molecule type" value="Genomic_DNA"/>
</dbReference>
<dbReference type="Gene3D" id="3.30.200.20">
    <property type="entry name" value="Phosphorylase Kinase, domain 1"/>
    <property type="match status" value="1"/>
</dbReference>
<dbReference type="AlphaFoldDB" id="D8REP4"/>
<protein>
    <recommendedName>
        <fullName evidence="5">Protein kinase domain-containing protein</fullName>
    </recommendedName>
</protein>
<evidence type="ECO:0000256" key="2">
    <source>
        <dbReference type="ARBA" id="ARBA00022741"/>
    </source>
</evidence>
<sequence>GKVVAVKRLSLESHQGTDEFLNELKVITEIQHKNLVEIIGYCADIQHKLLVYEFLHHRSLDIALFGKIEKSSEVIWS</sequence>
<dbReference type="Pfam" id="PF07714">
    <property type="entry name" value="PK_Tyr_Ser-Thr"/>
    <property type="match status" value="1"/>
</dbReference>
<dbReference type="InterPro" id="IPR000719">
    <property type="entry name" value="Prot_kinase_dom"/>
</dbReference>
<keyword evidence="2" id="KW-0547">Nucleotide-binding</keyword>
<dbReference type="GO" id="GO:0005524">
    <property type="term" value="F:ATP binding"/>
    <property type="evidence" value="ECO:0007669"/>
    <property type="project" value="UniProtKB-KW"/>
</dbReference>
<dbReference type="PANTHER" id="PTHR47973">
    <property type="entry name" value="CYSTEINE-RICH RECEPTOR-LIKE PROTEIN KINASE 3"/>
    <property type="match status" value="1"/>
</dbReference>
<dbReference type="InterPro" id="IPR052059">
    <property type="entry name" value="CR_Ser/Thr_kinase"/>
</dbReference>
<feature type="domain" description="Protein kinase" evidence="5">
    <location>
        <begin position="1"/>
        <end position="77"/>
    </location>
</feature>
<proteinExistence type="predicted"/>
<dbReference type="SUPFAM" id="SSF56112">
    <property type="entry name" value="Protein kinase-like (PK-like)"/>
    <property type="match status" value="1"/>
</dbReference>
<gene>
    <name evidence="6" type="ORF">SELMODRAFT_38789</name>
</gene>
<name>D8REP4_SELML</name>
<evidence type="ECO:0000256" key="4">
    <source>
        <dbReference type="ARBA" id="ARBA00022840"/>
    </source>
</evidence>
<keyword evidence="1" id="KW-0808">Transferase</keyword>
<organism evidence="7">
    <name type="scientific">Selaginella moellendorffii</name>
    <name type="common">Spikemoss</name>
    <dbReference type="NCBI Taxonomy" id="88036"/>
    <lineage>
        <taxon>Eukaryota</taxon>
        <taxon>Viridiplantae</taxon>
        <taxon>Streptophyta</taxon>
        <taxon>Embryophyta</taxon>
        <taxon>Tracheophyta</taxon>
        <taxon>Lycopodiopsida</taxon>
        <taxon>Selaginellales</taxon>
        <taxon>Selaginellaceae</taxon>
        <taxon>Selaginella</taxon>
    </lineage>
</organism>
<keyword evidence="7" id="KW-1185">Reference proteome</keyword>
<reference evidence="6 7" key="1">
    <citation type="journal article" date="2011" name="Science">
        <title>The Selaginella genome identifies genetic changes associated with the evolution of vascular plants.</title>
        <authorList>
            <person name="Banks J.A."/>
            <person name="Nishiyama T."/>
            <person name="Hasebe M."/>
            <person name="Bowman J.L."/>
            <person name="Gribskov M."/>
            <person name="dePamphilis C."/>
            <person name="Albert V.A."/>
            <person name="Aono N."/>
            <person name="Aoyama T."/>
            <person name="Ambrose B.A."/>
            <person name="Ashton N.W."/>
            <person name="Axtell M.J."/>
            <person name="Barker E."/>
            <person name="Barker M.S."/>
            <person name="Bennetzen J.L."/>
            <person name="Bonawitz N.D."/>
            <person name="Chapple C."/>
            <person name="Cheng C."/>
            <person name="Correa L.G."/>
            <person name="Dacre M."/>
            <person name="DeBarry J."/>
            <person name="Dreyer I."/>
            <person name="Elias M."/>
            <person name="Engstrom E.M."/>
            <person name="Estelle M."/>
            <person name="Feng L."/>
            <person name="Finet C."/>
            <person name="Floyd S.K."/>
            <person name="Frommer W.B."/>
            <person name="Fujita T."/>
            <person name="Gramzow L."/>
            <person name="Gutensohn M."/>
            <person name="Harholt J."/>
            <person name="Hattori M."/>
            <person name="Heyl A."/>
            <person name="Hirai T."/>
            <person name="Hiwatashi Y."/>
            <person name="Ishikawa M."/>
            <person name="Iwata M."/>
            <person name="Karol K.G."/>
            <person name="Koehler B."/>
            <person name="Kolukisaoglu U."/>
            <person name="Kubo M."/>
            <person name="Kurata T."/>
            <person name="Lalonde S."/>
            <person name="Li K."/>
            <person name="Li Y."/>
            <person name="Litt A."/>
            <person name="Lyons E."/>
            <person name="Manning G."/>
            <person name="Maruyama T."/>
            <person name="Michael T.P."/>
            <person name="Mikami K."/>
            <person name="Miyazaki S."/>
            <person name="Morinaga S."/>
            <person name="Murata T."/>
            <person name="Mueller-Roeber B."/>
            <person name="Nelson D.R."/>
            <person name="Obara M."/>
            <person name="Oguri Y."/>
            <person name="Olmstead R.G."/>
            <person name="Onodera N."/>
            <person name="Petersen B.L."/>
            <person name="Pils B."/>
            <person name="Prigge M."/>
            <person name="Rensing S.A."/>
            <person name="Riano-Pachon D.M."/>
            <person name="Roberts A.W."/>
            <person name="Sato Y."/>
            <person name="Scheller H.V."/>
            <person name="Schulz B."/>
            <person name="Schulz C."/>
            <person name="Shakirov E.V."/>
            <person name="Shibagaki N."/>
            <person name="Shinohara N."/>
            <person name="Shippen D.E."/>
            <person name="Soerensen I."/>
            <person name="Sotooka R."/>
            <person name="Sugimoto N."/>
            <person name="Sugita M."/>
            <person name="Sumikawa N."/>
            <person name="Tanurdzic M."/>
            <person name="Theissen G."/>
            <person name="Ulvskov P."/>
            <person name="Wakazuki S."/>
            <person name="Weng J.K."/>
            <person name="Willats W.W."/>
            <person name="Wipf D."/>
            <person name="Wolf P.G."/>
            <person name="Yang L."/>
            <person name="Zimmer A.D."/>
            <person name="Zhu Q."/>
            <person name="Mitros T."/>
            <person name="Hellsten U."/>
            <person name="Loque D."/>
            <person name="Otillar R."/>
            <person name="Salamov A."/>
            <person name="Schmutz J."/>
            <person name="Shapiro H."/>
            <person name="Lindquist E."/>
            <person name="Lucas S."/>
            <person name="Rokhsar D."/>
            <person name="Grigoriev I.V."/>
        </authorList>
    </citation>
    <scope>NUCLEOTIDE SEQUENCE [LARGE SCALE GENOMIC DNA]</scope>
</reference>
<dbReference type="InterPro" id="IPR011009">
    <property type="entry name" value="Kinase-like_dom_sf"/>
</dbReference>
<feature type="non-terminal residue" evidence="6">
    <location>
        <position position="77"/>
    </location>
</feature>
<dbReference type="KEGG" id="smo:SELMODRAFT_38789"/>
<accession>D8REP4</accession>
<dbReference type="GO" id="GO:0004672">
    <property type="term" value="F:protein kinase activity"/>
    <property type="evidence" value="ECO:0007669"/>
    <property type="project" value="InterPro"/>
</dbReference>
<dbReference type="OMA" id="YCADIQH"/>
<feature type="non-terminal residue" evidence="6">
    <location>
        <position position="1"/>
    </location>
</feature>
<dbReference type="Gramene" id="EFJ29477">
    <property type="protein sequence ID" value="EFJ29477"/>
    <property type="gene ID" value="SELMODRAFT_38789"/>
</dbReference>
<dbReference type="Proteomes" id="UP000001514">
    <property type="component" value="Unassembled WGS sequence"/>
</dbReference>
<dbReference type="HOGENOM" id="CLU_000288_139_8_1"/>
<dbReference type="InterPro" id="IPR001245">
    <property type="entry name" value="Ser-Thr/Tyr_kinase_cat_dom"/>
</dbReference>
<evidence type="ECO:0000313" key="6">
    <source>
        <dbReference type="EMBL" id="EFJ29477.1"/>
    </source>
</evidence>
<keyword evidence="3" id="KW-0418">Kinase</keyword>
<evidence type="ECO:0000259" key="5">
    <source>
        <dbReference type="PROSITE" id="PS50011"/>
    </source>
</evidence>
<evidence type="ECO:0000256" key="3">
    <source>
        <dbReference type="ARBA" id="ARBA00022777"/>
    </source>
</evidence>
<dbReference type="InParanoid" id="D8REP4"/>